<comment type="caution">
    <text evidence="4">The sequence shown here is derived from an EMBL/GenBank/DDBJ whole genome shotgun (WGS) entry which is preliminary data.</text>
</comment>
<dbReference type="PROSITE" id="PS51186">
    <property type="entry name" value="GNAT"/>
    <property type="match status" value="1"/>
</dbReference>
<protein>
    <submittedName>
        <fullName evidence="4">N-acetyltransferase</fullName>
    </submittedName>
</protein>
<dbReference type="RefSeq" id="WP_257595386.1">
    <property type="nucleotide sequence ID" value="NZ_JANKHH010000004.1"/>
</dbReference>
<accession>A0ABT1XPK8</accession>
<evidence type="ECO:0000259" key="3">
    <source>
        <dbReference type="PROSITE" id="PS51186"/>
    </source>
</evidence>
<dbReference type="SUPFAM" id="SSF55729">
    <property type="entry name" value="Acyl-CoA N-acyltransferases (Nat)"/>
    <property type="match status" value="1"/>
</dbReference>
<evidence type="ECO:0000313" key="4">
    <source>
        <dbReference type="EMBL" id="MCR2833605.1"/>
    </source>
</evidence>
<evidence type="ECO:0000256" key="2">
    <source>
        <dbReference type="ARBA" id="ARBA00023315"/>
    </source>
</evidence>
<reference evidence="4 5" key="1">
    <citation type="submission" date="2022-08" db="EMBL/GenBank/DDBJ databases">
        <title>Polyphasic taxonomy analysis of Qipengyuania sp.RS5-5.</title>
        <authorList>
            <person name="Xamxidin M."/>
            <person name="Wu M."/>
        </authorList>
    </citation>
    <scope>NUCLEOTIDE SEQUENCE [LARGE SCALE GENOMIC DNA]</scope>
    <source>
        <strain evidence="4 5">RS5-5</strain>
    </source>
</reference>
<dbReference type="Gene3D" id="3.40.630.30">
    <property type="match status" value="1"/>
</dbReference>
<dbReference type="InterPro" id="IPR050832">
    <property type="entry name" value="Bact_Acetyltransf"/>
</dbReference>
<gene>
    <name evidence="4" type="ORF">NSO95_06580</name>
</gene>
<dbReference type="InterPro" id="IPR000182">
    <property type="entry name" value="GNAT_dom"/>
</dbReference>
<dbReference type="EMBL" id="JANKHH010000004">
    <property type="protein sequence ID" value="MCR2833605.1"/>
    <property type="molecule type" value="Genomic_DNA"/>
</dbReference>
<sequence length="166" mass="17576">MLIRDEHPADAPAISAITTAAFATMPFSDGDEAELVERLRASGGLAVSLVAEEGGEVVGHIAFSPAWIGGEAGPWYQLAPVSVRPDLHRRGIGSALVRAGLDRLRALGAEACLVLGHAEYYPRFGFVSTPLVSDRYPEQNPNFMCLTLSGETPAGKVTYHPAFGEG</sequence>
<evidence type="ECO:0000313" key="5">
    <source>
        <dbReference type="Proteomes" id="UP001206067"/>
    </source>
</evidence>
<dbReference type="Proteomes" id="UP001206067">
    <property type="component" value="Unassembled WGS sequence"/>
</dbReference>
<name>A0ABT1XPK8_9SPHN</name>
<dbReference type="PANTHER" id="PTHR43877">
    <property type="entry name" value="AMINOALKYLPHOSPHONATE N-ACETYLTRANSFERASE-RELATED-RELATED"/>
    <property type="match status" value="1"/>
</dbReference>
<keyword evidence="2" id="KW-0012">Acyltransferase</keyword>
<dbReference type="InterPro" id="IPR016181">
    <property type="entry name" value="Acyl_CoA_acyltransferase"/>
</dbReference>
<organism evidence="4 5">
    <name type="scientific">Parerythrobacter lacustris</name>
    <dbReference type="NCBI Taxonomy" id="2969984"/>
    <lineage>
        <taxon>Bacteria</taxon>
        <taxon>Pseudomonadati</taxon>
        <taxon>Pseudomonadota</taxon>
        <taxon>Alphaproteobacteria</taxon>
        <taxon>Sphingomonadales</taxon>
        <taxon>Erythrobacteraceae</taxon>
        <taxon>Parerythrobacter</taxon>
    </lineage>
</organism>
<keyword evidence="5" id="KW-1185">Reference proteome</keyword>
<dbReference type="CDD" id="cd04301">
    <property type="entry name" value="NAT_SF"/>
    <property type="match status" value="1"/>
</dbReference>
<keyword evidence="1" id="KW-0808">Transferase</keyword>
<dbReference type="Pfam" id="PF00583">
    <property type="entry name" value="Acetyltransf_1"/>
    <property type="match status" value="1"/>
</dbReference>
<evidence type="ECO:0000256" key="1">
    <source>
        <dbReference type="ARBA" id="ARBA00022679"/>
    </source>
</evidence>
<proteinExistence type="predicted"/>
<feature type="domain" description="N-acetyltransferase" evidence="3">
    <location>
        <begin position="1"/>
        <end position="149"/>
    </location>
</feature>